<name>A0AAV1RJX8_9ROSI</name>
<gene>
    <name evidence="6" type="ORF">DCAF_LOCUS11766</name>
</gene>
<keyword evidence="7" id="KW-1185">Reference proteome</keyword>
<dbReference type="EMBL" id="CAWUPB010001009">
    <property type="protein sequence ID" value="CAK7336746.1"/>
    <property type="molecule type" value="Genomic_DNA"/>
</dbReference>
<evidence type="ECO:0000256" key="3">
    <source>
        <dbReference type="ARBA" id="ARBA00022525"/>
    </source>
</evidence>
<evidence type="ECO:0000256" key="5">
    <source>
        <dbReference type="ARBA" id="ARBA00023591"/>
    </source>
</evidence>
<evidence type="ECO:0000313" key="7">
    <source>
        <dbReference type="Proteomes" id="UP001314170"/>
    </source>
</evidence>
<accession>A0AAV1RJX8</accession>
<dbReference type="InterPro" id="IPR006766">
    <property type="entry name" value="EXORDIUM-like"/>
</dbReference>
<comment type="subcellular location">
    <subcellularLocation>
        <location evidence="1">Secreted</location>
        <location evidence="1">Extracellular space</location>
        <location evidence="1">Apoplast</location>
    </subcellularLocation>
</comment>
<keyword evidence="3" id="KW-0964">Secreted</keyword>
<protein>
    <submittedName>
        <fullName evidence="6">Uncharacterized protein</fullName>
    </submittedName>
</protein>
<keyword evidence="2" id="KW-0052">Apoplast</keyword>
<evidence type="ECO:0000256" key="2">
    <source>
        <dbReference type="ARBA" id="ARBA00022523"/>
    </source>
</evidence>
<proteinExistence type="inferred from homology"/>
<evidence type="ECO:0000256" key="4">
    <source>
        <dbReference type="ARBA" id="ARBA00022729"/>
    </source>
</evidence>
<sequence>MINVISHELAELSSNPLVNAWYAGEDPISPTEIGDFCEGLYGTGGGGFDKATESSRVAVCREIIDLPSLTTALTALITEGEGVSDRGPVNLVGLFKATSS</sequence>
<dbReference type="Proteomes" id="UP001314170">
    <property type="component" value="Unassembled WGS sequence"/>
</dbReference>
<dbReference type="AlphaFoldDB" id="A0AAV1RJX8"/>
<evidence type="ECO:0000256" key="1">
    <source>
        <dbReference type="ARBA" id="ARBA00004271"/>
    </source>
</evidence>
<reference evidence="6 7" key="1">
    <citation type="submission" date="2024-01" db="EMBL/GenBank/DDBJ databases">
        <authorList>
            <person name="Waweru B."/>
        </authorList>
    </citation>
    <scope>NUCLEOTIDE SEQUENCE [LARGE SCALE GENOMIC DNA]</scope>
</reference>
<comment type="similarity">
    <text evidence="5">Belongs to the EXORDIUM family.</text>
</comment>
<dbReference type="GO" id="GO:0048046">
    <property type="term" value="C:apoplast"/>
    <property type="evidence" value="ECO:0007669"/>
    <property type="project" value="UniProtKB-SubCell"/>
</dbReference>
<keyword evidence="4" id="KW-0732">Signal</keyword>
<organism evidence="6 7">
    <name type="scientific">Dovyalis caffra</name>
    <dbReference type="NCBI Taxonomy" id="77055"/>
    <lineage>
        <taxon>Eukaryota</taxon>
        <taxon>Viridiplantae</taxon>
        <taxon>Streptophyta</taxon>
        <taxon>Embryophyta</taxon>
        <taxon>Tracheophyta</taxon>
        <taxon>Spermatophyta</taxon>
        <taxon>Magnoliopsida</taxon>
        <taxon>eudicotyledons</taxon>
        <taxon>Gunneridae</taxon>
        <taxon>Pentapetalae</taxon>
        <taxon>rosids</taxon>
        <taxon>fabids</taxon>
        <taxon>Malpighiales</taxon>
        <taxon>Salicaceae</taxon>
        <taxon>Flacourtieae</taxon>
        <taxon>Dovyalis</taxon>
    </lineage>
</organism>
<dbReference type="Pfam" id="PF04674">
    <property type="entry name" value="Phi_1"/>
    <property type="match status" value="1"/>
</dbReference>
<comment type="caution">
    <text evidence="6">The sequence shown here is derived from an EMBL/GenBank/DDBJ whole genome shotgun (WGS) entry which is preliminary data.</text>
</comment>
<evidence type="ECO:0000313" key="6">
    <source>
        <dbReference type="EMBL" id="CAK7336746.1"/>
    </source>
</evidence>